<comment type="caution">
    <text evidence="2">The sequence shown here is derived from an EMBL/GenBank/DDBJ whole genome shotgun (WGS) entry which is preliminary data.</text>
</comment>
<dbReference type="EMBL" id="JAPDRK010000010">
    <property type="protein sequence ID" value="KAJ9608233.1"/>
    <property type="molecule type" value="Genomic_DNA"/>
</dbReference>
<protein>
    <recommendedName>
        <fullName evidence="4">F-box domain-containing protein</fullName>
    </recommendedName>
</protein>
<evidence type="ECO:0000256" key="1">
    <source>
        <dbReference type="SAM" id="MobiDB-lite"/>
    </source>
</evidence>
<feature type="compositionally biased region" description="Basic and acidic residues" evidence="1">
    <location>
        <begin position="1"/>
        <end position="13"/>
    </location>
</feature>
<gene>
    <name evidence="2" type="ORF">H2200_007221</name>
</gene>
<evidence type="ECO:0008006" key="4">
    <source>
        <dbReference type="Google" id="ProtNLM"/>
    </source>
</evidence>
<reference evidence="2" key="1">
    <citation type="submission" date="2022-10" db="EMBL/GenBank/DDBJ databases">
        <title>Culturing micro-colonial fungi from biological soil crusts in the Mojave desert and describing Neophaeococcomyces mojavensis, and introducing the new genera and species Taxawa tesnikishii.</title>
        <authorList>
            <person name="Kurbessoian T."/>
            <person name="Stajich J.E."/>
        </authorList>
    </citation>
    <scope>NUCLEOTIDE SEQUENCE</scope>
    <source>
        <strain evidence="2">TK_41</strain>
    </source>
</reference>
<evidence type="ECO:0000313" key="3">
    <source>
        <dbReference type="Proteomes" id="UP001172673"/>
    </source>
</evidence>
<accession>A0AA39CHG0</accession>
<dbReference type="AlphaFoldDB" id="A0AA39CHG0"/>
<sequence>MTTDHSRKDEVAKASDAVSQSASLLSLNPSTSHQATSSAPATLPPISHSFRPLTFTLSHATSILPAVSTPTNDVPHPPSLIVPNAPSPTKNPCEAVVKFDDFVNVDNVALKHYLQQKVLDGLNTRSRWLESVLMGQKELHPTELCGASAKFELQLLRIPREIRDKIFKYILILHGNLRLDFRRSITGTSMRRTAEGRPQIAEIWEHWCSIRKATMPDCVHATALLATCKQSHEEGCIIFYGKNLFEGFARFHTSRPYDFDSNYKLMPSHMALIRDLRLLFGGLQGRYAQKGGGVEELACVMRDCFPSLRKLSLSSFCRYYSSMTFEGEVAKHANELLVIAATITQHHPTLKRAIWEAESGGAESGVGRTGLDPRHFVPTINNFYFDLYIDLVPIGSNTELLKTVKEKFGVNRKKFISKNIILDCQKIRETPWEQLFEIQVGDLALPESATSSQPLNVSVLLIRVPGSVHWGTLPPQELIILTKTKAPLSLQEYYHLNPAYFKMYRRTRPFASPSAACLIMETALADLKPNEAGPSIVPCNNSRIARYIPLEEYVEEQSHSSMSNSRQSHSPTSNSNGQVKPHPAELSGASQNPKLQLLGVAREVRDNIFRQVLVVPDDDAIVLTFHKYTPTITHANRRVRGRDSKTQQDPQHSCNIDTRFMQHGTPTINLLRACRQTYAEGSLIFYGMNKWYKTSIKDFETVSSSALQQECNLPARNIALIKDLNLKIDLISRRHILAEFDDLISFICDSFPSLQHLRLVFNSENHHTATTRPLLSKGCTKELRGLLDVVATSTHRHAILKKAIWNADSGGEHAVPTPYINVDPRLWPHQNCSYHLKYKFIVDLVPERHDDDLFKIERQKLDDDHNAVTSKNIILDCQKIRNVLFENFLGFKLQDFALPESATSSEPQTQDSRASKKDLSGIVWC</sequence>
<feature type="compositionally biased region" description="Low complexity" evidence="1">
    <location>
        <begin position="559"/>
        <end position="570"/>
    </location>
</feature>
<feature type="region of interest" description="Disordered" evidence="1">
    <location>
        <begin position="1"/>
        <end position="43"/>
    </location>
</feature>
<keyword evidence="3" id="KW-1185">Reference proteome</keyword>
<proteinExistence type="predicted"/>
<dbReference type="PANTHER" id="PTHR38790">
    <property type="entry name" value="2EXR DOMAIN-CONTAINING PROTEIN-RELATED"/>
    <property type="match status" value="1"/>
</dbReference>
<evidence type="ECO:0000313" key="2">
    <source>
        <dbReference type="EMBL" id="KAJ9608233.1"/>
    </source>
</evidence>
<organism evidence="2 3">
    <name type="scientific">Cladophialophora chaetospira</name>
    <dbReference type="NCBI Taxonomy" id="386627"/>
    <lineage>
        <taxon>Eukaryota</taxon>
        <taxon>Fungi</taxon>
        <taxon>Dikarya</taxon>
        <taxon>Ascomycota</taxon>
        <taxon>Pezizomycotina</taxon>
        <taxon>Eurotiomycetes</taxon>
        <taxon>Chaetothyriomycetidae</taxon>
        <taxon>Chaetothyriales</taxon>
        <taxon>Herpotrichiellaceae</taxon>
        <taxon>Cladophialophora</taxon>
    </lineage>
</organism>
<dbReference type="Proteomes" id="UP001172673">
    <property type="component" value="Unassembled WGS sequence"/>
</dbReference>
<name>A0AA39CHG0_9EURO</name>
<feature type="compositionally biased region" description="Polar residues" evidence="1">
    <location>
        <begin position="17"/>
        <end position="40"/>
    </location>
</feature>
<feature type="region of interest" description="Disordered" evidence="1">
    <location>
        <begin position="556"/>
        <end position="591"/>
    </location>
</feature>